<evidence type="ECO:0000256" key="6">
    <source>
        <dbReference type="SAM" id="SignalP"/>
    </source>
</evidence>
<evidence type="ECO:0000313" key="9">
    <source>
        <dbReference type="Proteomes" id="UP001359559"/>
    </source>
</evidence>
<sequence>MAFAYEPLHLLLLLAFSTHLPPISTTSTSTTPLASTPTTLTTKPQRLVSKLIHPGSVHHPHYNPNETTRDRMELHIQHSAARLAYIQARIEGSLGSNGYKSNISPSLNGRTILANLSIGQPPIPQLLIVDTGSDILWVMCTPCSNCDHHPGVLFDPSKSSTYYPLCNRLCSSKGCKCDLSDQSTYNITYADNSFSSGTFGHDMLVFDTIDEGTTQVSNVMFGCGHNMRYNSDPWYNGILGLNNGLESLASQIGQKFSYCIGNLADKNYNYNQLILGEGADLEGYFTHFEVHKDFYYINMEGISIGEKRLDIDPSMFEIKENGTGGVIIDSGCTMTYLVNDVHELLDKEVRNLLGGSFRQVQVENTPWLLCYYGTISRDLLGFPVITFHFAGEADLTMDSTSFFHQSEDNVFCMAVGPSSASGTGGEVSLLGLLAQQSYNVGYDLVNQFIYFQRIDCQLLID</sequence>
<dbReference type="InterPro" id="IPR021109">
    <property type="entry name" value="Peptidase_aspartic_dom_sf"/>
</dbReference>
<feature type="chain" id="PRO_5042829303" description="Peptidase A1 domain-containing protein" evidence="6">
    <location>
        <begin position="26"/>
        <end position="461"/>
    </location>
</feature>
<evidence type="ECO:0000313" key="8">
    <source>
        <dbReference type="EMBL" id="KAK7303923.1"/>
    </source>
</evidence>
<keyword evidence="4" id="KW-0378">Hydrolase</keyword>
<dbReference type="InterPro" id="IPR034161">
    <property type="entry name" value="Pepsin-like_plant"/>
</dbReference>
<dbReference type="Pfam" id="PF14541">
    <property type="entry name" value="TAXi_C"/>
    <property type="match status" value="1"/>
</dbReference>
<dbReference type="SUPFAM" id="SSF50630">
    <property type="entry name" value="Acid proteases"/>
    <property type="match status" value="1"/>
</dbReference>
<proteinExistence type="inferred from homology"/>
<keyword evidence="9" id="KW-1185">Reference proteome</keyword>
<keyword evidence="3" id="KW-0064">Aspartyl protease</keyword>
<name>A0AAN9JRN1_CLITE</name>
<dbReference type="FunFam" id="2.40.70.10:FF:000033">
    <property type="entry name" value="Aspartyl protease family protein"/>
    <property type="match status" value="1"/>
</dbReference>
<protein>
    <recommendedName>
        <fullName evidence="7">Peptidase A1 domain-containing protein</fullName>
    </recommendedName>
</protein>
<dbReference type="Pfam" id="PF14543">
    <property type="entry name" value="TAXi_N"/>
    <property type="match status" value="1"/>
</dbReference>
<feature type="domain" description="Peptidase A1" evidence="7">
    <location>
        <begin position="112"/>
        <end position="452"/>
    </location>
</feature>
<dbReference type="Proteomes" id="UP001359559">
    <property type="component" value="Unassembled WGS sequence"/>
</dbReference>
<dbReference type="PANTHER" id="PTHR47967">
    <property type="entry name" value="OS07G0603500 PROTEIN-RELATED"/>
    <property type="match status" value="1"/>
</dbReference>
<dbReference type="InterPro" id="IPR032799">
    <property type="entry name" value="TAXi_C"/>
</dbReference>
<evidence type="ECO:0000259" key="7">
    <source>
        <dbReference type="PROSITE" id="PS51767"/>
    </source>
</evidence>
<evidence type="ECO:0000256" key="3">
    <source>
        <dbReference type="ARBA" id="ARBA00022750"/>
    </source>
</evidence>
<reference evidence="8 9" key="1">
    <citation type="submission" date="2024-01" db="EMBL/GenBank/DDBJ databases">
        <title>The genomes of 5 underutilized Papilionoideae crops provide insights into root nodulation and disease resistance.</title>
        <authorList>
            <person name="Yuan L."/>
        </authorList>
    </citation>
    <scope>NUCLEOTIDE SEQUENCE [LARGE SCALE GENOMIC DNA]</scope>
    <source>
        <strain evidence="8">LY-2023</strain>
        <tissue evidence="8">Leaf</tissue>
    </source>
</reference>
<dbReference type="GO" id="GO:0004190">
    <property type="term" value="F:aspartic-type endopeptidase activity"/>
    <property type="evidence" value="ECO:0007669"/>
    <property type="project" value="UniProtKB-KW"/>
</dbReference>
<comment type="caution">
    <text evidence="8">The sequence shown here is derived from an EMBL/GenBank/DDBJ whole genome shotgun (WGS) entry which is preliminary data.</text>
</comment>
<gene>
    <name evidence="8" type="ORF">RJT34_14842</name>
</gene>
<dbReference type="PROSITE" id="PS51767">
    <property type="entry name" value="PEPTIDASE_A1"/>
    <property type="match status" value="1"/>
</dbReference>
<dbReference type="InterPro" id="IPR032861">
    <property type="entry name" value="TAXi_N"/>
</dbReference>
<comment type="similarity">
    <text evidence="1">Belongs to the peptidase A1 family.</text>
</comment>
<evidence type="ECO:0000256" key="5">
    <source>
        <dbReference type="ARBA" id="ARBA00023180"/>
    </source>
</evidence>
<keyword evidence="2" id="KW-0645">Protease</keyword>
<dbReference type="InterPro" id="IPR033121">
    <property type="entry name" value="PEPTIDASE_A1"/>
</dbReference>
<dbReference type="PANTHER" id="PTHR47967:SF14">
    <property type="entry name" value="EUKARYOTIC ASPARTYL PROTEASE FAMILY PROTEIN"/>
    <property type="match status" value="1"/>
</dbReference>
<evidence type="ECO:0000256" key="4">
    <source>
        <dbReference type="ARBA" id="ARBA00022801"/>
    </source>
</evidence>
<accession>A0AAN9JRN1</accession>
<organism evidence="8 9">
    <name type="scientific">Clitoria ternatea</name>
    <name type="common">Butterfly pea</name>
    <dbReference type="NCBI Taxonomy" id="43366"/>
    <lineage>
        <taxon>Eukaryota</taxon>
        <taxon>Viridiplantae</taxon>
        <taxon>Streptophyta</taxon>
        <taxon>Embryophyta</taxon>
        <taxon>Tracheophyta</taxon>
        <taxon>Spermatophyta</taxon>
        <taxon>Magnoliopsida</taxon>
        <taxon>eudicotyledons</taxon>
        <taxon>Gunneridae</taxon>
        <taxon>Pentapetalae</taxon>
        <taxon>rosids</taxon>
        <taxon>fabids</taxon>
        <taxon>Fabales</taxon>
        <taxon>Fabaceae</taxon>
        <taxon>Papilionoideae</taxon>
        <taxon>50 kb inversion clade</taxon>
        <taxon>NPAAA clade</taxon>
        <taxon>indigoferoid/millettioid clade</taxon>
        <taxon>Phaseoleae</taxon>
        <taxon>Clitoria</taxon>
    </lineage>
</organism>
<keyword evidence="5" id="KW-0325">Glycoprotein</keyword>
<dbReference type="GO" id="GO:0005576">
    <property type="term" value="C:extracellular region"/>
    <property type="evidence" value="ECO:0007669"/>
    <property type="project" value="TreeGrafter"/>
</dbReference>
<dbReference type="Gene3D" id="2.40.70.10">
    <property type="entry name" value="Acid Proteases"/>
    <property type="match status" value="2"/>
</dbReference>
<evidence type="ECO:0000256" key="2">
    <source>
        <dbReference type="ARBA" id="ARBA00022670"/>
    </source>
</evidence>
<evidence type="ECO:0000256" key="1">
    <source>
        <dbReference type="ARBA" id="ARBA00007447"/>
    </source>
</evidence>
<dbReference type="AlphaFoldDB" id="A0AAN9JRN1"/>
<feature type="signal peptide" evidence="6">
    <location>
        <begin position="1"/>
        <end position="25"/>
    </location>
</feature>
<keyword evidence="6" id="KW-0732">Signal</keyword>
<dbReference type="EMBL" id="JAYKXN010000003">
    <property type="protein sequence ID" value="KAK7303923.1"/>
    <property type="molecule type" value="Genomic_DNA"/>
</dbReference>
<dbReference type="GO" id="GO:0006508">
    <property type="term" value="P:proteolysis"/>
    <property type="evidence" value="ECO:0007669"/>
    <property type="project" value="UniProtKB-KW"/>
</dbReference>
<dbReference type="InterPro" id="IPR051708">
    <property type="entry name" value="Plant_Aspart_Prot_A1"/>
</dbReference>
<dbReference type="CDD" id="cd05476">
    <property type="entry name" value="pepsin_A_like_plant"/>
    <property type="match status" value="1"/>
</dbReference>